<dbReference type="Proteomes" id="UP001085076">
    <property type="component" value="Miscellaneous, Linkage group lg07"/>
</dbReference>
<keyword evidence="9" id="KW-0406">Ion transport</keyword>
<reference evidence="17" key="1">
    <citation type="submission" date="2021-03" db="EMBL/GenBank/DDBJ databases">
        <authorList>
            <person name="Li Z."/>
            <person name="Yang C."/>
        </authorList>
    </citation>
    <scope>NUCLEOTIDE SEQUENCE</scope>
    <source>
        <strain evidence="17">Dzin_1.0</strain>
        <tissue evidence="17">Leaf</tissue>
    </source>
</reference>
<feature type="transmembrane region" description="Helical" evidence="13">
    <location>
        <begin position="191"/>
        <end position="217"/>
    </location>
</feature>
<feature type="domain" description="Cation/H(+) antiporter central" evidence="15">
    <location>
        <begin position="480"/>
        <end position="614"/>
    </location>
</feature>
<feature type="domain" description="Cation/H(+) antiporter C-terminal" evidence="16">
    <location>
        <begin position="624"/>
        <end position="761"/>
    </location>
</feature>
<evidence type="ECO:0000256" key="1">
    <source>
        <dbReference type="ARBA" id="ARBA00003198"/>
    </source>
</evidence>
<evidence type="ECO:0000256" key="12">
    <source>
        <dbReference type="SAM" id="MobiDB-lite"/>
    </source>
</evidence>
<evidence type="ECO:0000256" key="13">
    <source>
        <dbReference type="SAM" id="Phobius"/>
    </source>
</evidence>
<dbReference type="Pfam" id="PF23259">
    <property type="entry name" value="CHX17_C"/>
    <property type="match status" value="1"/>
</dbReference>
<evidence type="ECO:0000259" key="16">
    <source>
        <dbReference type="Pfam" id="PF23259"/>
    </source>
</evidence>
<evidence type="ECO:0000313" key="18">
    <source>
        <dbReference type="Proteomes" id="UP001085076"/>
    </source>
</evidence>
<feature type="transmembrane region" description="Helical" evidence="13">
    <location>
        <begin position="407"/>
        <end position="427"/>
    </location>
</feature>
<dbReference type="GO" id="GO:1902600">
    <property type="term" value="P:proton transmembrane transport"/>
    <property type="evidence" value="ECO:0007669"/>
    <property type="project" value="InterPro"/>
</dbReference>
<evidence type="ECO:0000256" key="11">
    <source>
        <dbReference type="ARBA" id="ARBA00038341"/>
    </source>
</evidence>
<feature type="transmembrane region" description="Helical" evidence="13">
    <location>
        <begin position="100"/>
        <end position="117"/>
    </location>
</feature>
<evidence type="ECO:0000256" key="6">
    <source>
        <dbReference type="ARBA" id="ARBA00022692"/>
    </source>
</evidence>
<keyword evidence="4" id="KW-0813">Transport</keyword>
<feature type="transmembrane region" description="Helical" evidence="13">
    <location>
        <begin position="63"/>
        <end position="80"/>
    </location>
</feature>
<keyword evidence="5" id="KW-0633">Potassium transport</keyword>
<feature type="region of interest" description="Disordered" evidence="12">
    <location>
        <begin position="782"/>
        <end position="806"/>
    </location>
</feature>
<evidence type="ECO:0000259" key="14">
    <source>
        <dbReference type="Pfam" id="PF00999"/>
    </source>
</evidence>
<gene>
    <name evidence="17" type="ORF">J5N97_025533</name>
</gene>
<evidence type="ECO:0000313" key="17">
    <source>
        <dbReference type="EMBL" id="KAJ0968616.1"/>
    </source>
</evidence>
<protein>
    <recommendedName>
        <fullName evidence="19">Cation/H+ exchanger domain-containing protein</fullName>
    </recommendedName>
</protein>
<evidence type="ECO:0000259" key="15">
    <source>
        <dbReference type="Pfam" id="PF23256"/>
    </source>
</evidence>
<dbReference type="InterPro" id="IPR006153">
    <property type="entry name" value="Cation/H_exchanger_TM"/>
</dbReference>
<feature type="transmembrane region" description="Helical" evidence="13">
    <location>
        <begin position="343"/>
        <end position="366"/>
    </location>
</feature>
<dbReference type="GO" id="GO:0012505">
    <property type="term" value="C:endomembrane system"/>
    <property type="evidence" value="ECO:0007669"/>
    <property type="project" value="TreeGrafter"/>
</dbReference>
<feature type="transmembrane region" description="Helical" evidence="13">
    <location>
        <begin position="156"/>
        <end position="179"/>
    </location>
</feature>
<evidence type="ECO:0000256" key="2">
    <source>
        <dbReference type="ARBA" id="ARBA00004119"/>
    </source>
</evidence>
<dbReference type="InterPro" id="IPR050794">
    <property type="entry name" value="CPA2_transporter"/>
</dbReference>
<dbReference type="GO" id="GO:0016020">
    <property type="term" value="C:membrane"/>
    <property type="evidence" value="ECO:0007669"/>
    <property type="project" value="UniProtKB-SubCell"/>
</dbReference>
<reference evidence="17" key="2">
    <citation type="journal article" date="2022" name="Hortic Res">
        <title>The genome of Dioscorea zingiberensis sheds light on the biosynthesis, origin and evolution of the medicinally important diosgenin saponins.</title>
        <authorList>
            <person name="Li Y."/>
            <person name="Tan C."/>
            <person name="Li Z."/>
            <person name="Guo J."/>
            <person name="Li S."/>
            <person name="Chen X."/>
            <person name="Wang C."/>
            <person name="Dai X."/>
            <person name="Yang H."/>
            <person name="Song W."/>
            <person name="Hou L."/>
            <person name="Xu J."/>
            <person name="Tong Z."/>
            <person name="Xu A."/>
            <person name="Yuan X."/>
            <person name="Wang W."/>
            <person name="Yang Q."/>
            <person name="Chen L."/>
            <person name="Sun Z."/>
            <person name="Wang K."/>
            <person name="Pan B."/>
            <person name="Chen J."/>
            <person name="Bao Y."/>
            <person name="Liu F."/>
            <person name="Qi X."/>
            <person name="Gang D.R."/>
            <person name="Wen J."/>
            <person name="Li J."/>
        </authorList>
    </citation>
    <scope>NUCLEOTIDE SEQUENCE</scope>
    <source>
        <strain evidence="17">Dzin_1.0</strain>
    </source>
</reference>
<comment type="similarity">
    <text evidence="11">Belongs to the monovalent cation:proton antiporter 2 (CPA2) transporter (TC 2.A.37) family. CHX (TC 2.A.37.4) subfamily.</text>
</comment>
<keyword evidence="18" id="KW-1185">Reference proteome</keyword>
<dbReference type="PANTHER" id="PTHR32468:SF102">
    <property type="entry name" value="OS08G0117800 PROTEIN"/>
    <property type="match status" value="1"/>
</dbReference>
<dbReference type="EMBL" id="JAGGNH010000007">
    <property type="protein sequence ID" value="KAJ0968616.1"/>
    <property type="molecule type" value="Genomic_DNA"/>
</dbReference>
<evidence type="ECO:0000256" key="4">
    <source>
        <dbReference type="ARBA" id="ARBA00022448"/>
    </source>
</evidence>
<keyword evidence="10 13" id="KW-0472">Membrane</keyword>
<evidence type="ECO:0000256" key="9">
    <source>
        <dbReference type="ARBA" id="ARBA00023065"/>
    </source>
</evidence>
<feature type="transmembrane region" description="Helical" evidence="13">
    <location>
        <begin position="33"/>
        <end position="51"/>
    </location>
</feature>
<dbReference type="GO" id="GO:0015297">
    <property type="term" value="F:antiporter activity"/>
    <property type="evidence" value="ECO:0007669"/>
    <property type="project" value="InterPro"/>
</dbReference>
<comment type="function">
    <text evidence="1">May function as sodium-coupled metabolite transporter across the chloroplast envelope.</text>
</comment>
<feature type="transmembrane region" description="Helical" evidence="13">
    <location>
        <begin position="229"/>
        <end position="251"/>
    </location>
</feature>
<evidence type="ECO:0000256" key="8">
    <source>
        <dbReference type="ARBA" id="ARBA00022989"/>
    </source>
</evidence>
<dbReference type="InterPro" id="IPR057290">
    <property type="entry name" value="CHX17_C"/>
</dbReference>
<evidence type="ECO:0000256" key="10">
    <source>
        <dbReference type="ARBA" id="ARBA00023136"/>
    </source>
</evidence>
<evidence type="ECO:0000256" key="5">
    <source>
        <dbReference type="ARBA" id="ARBA00022538"/>
    </source>
</evidence>
<dbReference type="Gene3D" id="1.20.1530.20">
    <property type="match status" value="1"/>
</dbReference>
<keyword evidence="8 13" id="KW-1133">Transmembrane helix</keyword>
<feature type="transmembrane region" description="Helical" evidence="13">
    <location>
        <begin position="263"/>
        <end position="283"/>
    </location>
</feature>
<keyword evidence="7" id="KW-0630">Potassium</keyword>
<proteinExistence type="inferred from homology"/>
<dbReference type="PANTHER" id="PTHR32468">
    <property type="entry name" value="CATION/H + ANTIPORTER"/>
    <property type="match status" value="1"/>
</dbReference>
<name>A0A9D5C8Q3_9LILI</name>
<organism evidence="17 18">
    <name type="scientific">Dioscorea zingiberensis</name>
    <dbReference type="NCBI Taxonomy" id="325984"/>
    <lineage>
        <taxon>Eukaryota</taxon>
        <taxon>Viridiplantae</taxon>
        <taxon>Streptophyta</taxon>
        <taxon>Embryophyta</taxon>
        <taxon>Tracheophyta</taxon>
        <taxon>Spermatophyta</taxon>
        <taxon>Magnoliopsida</taxon>
        <taxon>Liliopsida</taxon>
        <taxon>Dioscoreales</taxon>
        <taxon>Dioscoreaceae</taxon>
        <taxon>Dioscorea</taxon>
    </lineage>
</organism>
<comment type="caution">
    <text evidence="17">The sequence shown here is derived from an EMBL/GenBank/DDBJ whole genome shotgun (WGS) entry which is preliminary data.</text>
</comment>
<accession>A0A9D5C8Q3</accession>
<feature type="transmembrane region" description="Helical" evidence="13">
    <location>
        <begin position="129"/>
        <end position="150"/>
    </location>
</feature>
<feature type="transmembrane region" description="Helical" evidence="13">
    <location>
        <begin position="289"/>
        <end position="307"/>
    </location>
</feature>
<feature type="domain" description="Cation/H+ exchanger transmembrane" evidence="14">
    <location>
        <begin position="51"/>
        <end position="423"/>
    </location>
</feature>
<dbReference type="GO" id="GO:0006885">
    <property type="term" value="P:regulation of pH"/>
    <property type="evidence" value="ECO:0007669"/>
    <property type="project" value="TreeGrafter"/>
</dbReference>
<dbReference type="InterPro" id="IPR057291">
    <property type="entry name" value="CHX17_2nd"/>
</dbReference>
<evidence type="ECO:0000256" key="7">
    <source>
        <dbReference type="ARBA" id="ARBA00022958"/>
    </source>
</evidence>
<dbReference type="Pfam" id="PF23256">
    <property type="entry name" value="CHX17_2nd"/>
    <property type="match status" value="1"/>
</dbReference>
<comment type="subcellular location">
    <subcellularLocation>
        <location evidence="3">Membrane</location>
        <topology evidence="3">Multi-pass membrane protein</topology>
    </subcellularLocation>
    <subcellularLocation>
        <location evidence="2">Plastid</location>
        <location evidence="2">Chloroplast envelope</location>
    </subcellularLocation>
</comment>
<keyword evidence="6 13" id="KW-0812">Transmembrane</keyword>
<dbReference type="AlphaFoldDB" id="A0A9D5C8Q3"/>
<dbReference type="InterPro" id="IPR038770">
    <property type="entry name" value="Na+/solute_symporter_sf"/>
</dbReference>
<feature type="transmembrane region" description="Helical" evidence="13">
    <location>
        <begin position="314"/>
        <end position="331"/>
    </location>
</feature>
<sequence>MSTPANEDGAVFCIRTVRSTSAGIWLGDNPFNFSLPLLLFQITIIFITTRLTHSILSHLGQPLVISQLIGGIILGPYVIGRNKGFHDVMFSTKAREQLDTIAFLCLMIFLFLVGVKTDLSMIRKTGKKAVGVAILSTLLPITIVVLMQIARGHTNALLFLFYLVSKCSTTSYTVLSCVLEELNLLSSKLGRIALSAALIGDFFNYFNSSIFIAVSVGMRTTALAGVKSLLALIFFVLFITLVLRPVVIWMIKKTPEGRMLDEWCFLFILFFALALGLATDLIGHRATMGPFYFGLLLPGGPPLGMTMVEKLDRLVCGVFLPVLIAVAGLRMDLGQLDLLDWGILEIILFLCAAGKFIGALLPCLYCRMSLRDAVTIALMMSTKGIFEIEIANSWLDTQVVDAQQHSMLLFVVILFGGATAPLVKLLYRPEDRFVVNKRRTILHLNPNVELRVLSCVHSQDHVRPIISLLEASTPSPDSPLCIYVLHLSPLAGRSAAVLHPYNKHKNSSSMSSSTFTTESDHIFKAFLYLEQQFAGTVSVLPYIGISPYTTMHDYVCSLALDKKASLIILPFHRGVAIDGTIKAVESTTQEVNMHVLRYAPCSVGILVNQVGGGSTSKGLVANRIVVFFLGGADDREALAYAMRMAINPLVEVMVVRIRLQRGWEGEERMDDEVVEGFRRERRVVYREEVVRDSTGTAGVIKGMVSEEFEGLVVVGRREGVVSALTEGLDMWSEYPELGVLGDMLASPEFGDKVATLVVQQQRRVGGGVAPAPALVVERGGGYGNINANNSSPKNSRRMVHKGVDDE</sequence>
<dbReference type="Pfam" id="PF00999">
    <property type="entry name" value="Na_H_Exchanger"/>
    <property type="match status" value="1"/>
</dbReference>
<dbReference type="GO" id="GO:0006813">
    <property type="term" value="P:potassium ion transport"/>
    <property type="evidence" value="ECO:0007669"/>
    <property type="project" value="UniProtKB-KW"/>
</dbReference>
<evidence type="ECO:0008006" key="19">
    <source>
        <dbReference type="Google" id="ProtNLM"/>
    </source>
</evidence>
<dbReference type="OrthoDB" id="1889525at2759"/>
<dbReference type="GO" id="GO:0009941">
    <property type="term" value="C:chloroplast envelope"/>
    <property type="evidence" value="ECO:0007669"/>
    <property type="project" value="UniProtKB-SubCell"/>
</dbReference>
<evidence type="ECO:0000256" key="3">
    <source>
        <dbReference type="ARBA" id="ARBA00004141"/>
    </source>
</evidence>